<evidence type="ECO:0000313" key="2">
    <source>
        <dbReference type="Proteomes" id="UP000011866"/>
    </source>
</evidence>
<evidence type="ECO:0000313" key="1">
    <source>
        <dbReference type="EMBL" id="CCU73190.1"/>
    </source>
</evidence>
<dbReference type="HOGENOM" id="CLU_1601895_0_0_6"/>
<dbReference type="RefSeq" id="WP_015487905.1">
    <property type="nucleotide sequence ID" value="NC_020888.1"/>
</dbReference>
<protein>
    <submittedName>
        <fullName evidence="1">Uncharacterized protein</fullName>
    </submittedName>
</protein>
<dbReference type="PANTHER" id="PTHR37331">
    <property type="entry name" value="YALI0F11671P"/>
    <property type="match status" value="1"/>
</dbReference>
<keyword evidence="2" id="KW-1185">Reference proteome</keyword>
<dbReference type="KEGG" id="tol:TOL_2794"/>
<dbReference type="EMBL" id="HF680312">
    <property type="protein sequence ID" value="CCU73190.1"/>
    <property type="molecule type" value="Genomic_DNA"/>
</dbReference>
<gene>
    <name evidence="1" type="ORF">TOL_2794</name>
</gene>
<dbReference type="GeneID" id="79177551"/>
<dbReference type="Proteomes" id="UP000011866">
    <property type="component" value="Chromosome"/>
</dbReference>
<dbReference type="AlphaFoldDB" id="M5E6U8"/>
<organism evidence="1 2">
    <name type="scientific">Thalassolituus oleivorans MIL-1</name>
    <dbReference type="NCBI Taxonomy" id="1298593"/>
    <lineage>
        <taxon>Bacteria</taxon>
        <taxon>Pseudomonadati</taxon>
        <taxon>Pseudomonadota</taxon>
        <taxon>Gammaproteobacteria</taxon>
        <taxon>Oceanospirillales</taxon>
        <taxon>Oceanospirillaceae</taxon>
        <taxon>Thalassolituus</taxon>
    </lineage>
</organism>
<reference evidence="1 2" key="1">
    <citation type="journal article" date="2013" name="Genome Announc.">
        <title>Genome Sequence of Thalassolituus oleivorans MIL-1 (DSM 14913T).</title>
        <authorList>
            <person name="Golyshin P.N."/>
            <person name="Werner J."/>
            <person name="Chernikova T.N."/>
            <person name="Tran H."/>
            <person name="Ferrer M."/>
            <person name="Yakimov M.M."/>
            <person name="Teeling H."/>
            <person name="Golyshina O.V."/>
        </authorList>
    </citation>
    <scope>NUCLEOTIDE SEQUENCE [LARGE SCALE GENOMIC DNA]</scope>
    <source>
        <strain evidence="1 2">MIL-1</strain>
    </source>
</reference>
<dbReference type="PANTHER" id="PTHR37331:SF1">
    <property type="entry name" value="YALI0F11671P"/>
    <property type="match status" value="1"/>
</dbReference>
<proteinExistence type="predicted"/>
<sequence>MSKLTLNIVEAEINERELFLVTLASKKKVELEGLISNLILGSLPFIPNKESEIHQIFQENKEFRSTLTSFINTVLIRQDELINQAKAQGTGWIYLIDQRTPTPQGETPPEDIIGGFQIENGEILKFTPNTKHTLISRSGVFDLGNSANKLLLQYVENSKFNTDIKS</sequence>
<dbReference type="eggNOG" id="ENOG502ZJ8A">
    <property type="taxonomic scope" value="Bacteria"/>
</dbReference>
<accession>M5E6U8</accession>
<name>M5E6U8_9GAMM</name>